<dbReference type="KEGG" id="dpr:Despr_2264"/>
<evidence type="ECO:0000256" key="1">
    <source>
        <dbReference type="SAM" id="Phobius"/>
    </source>
</evidence>
<accession>A0A7U3YN25</accession>
<dbReference type="EMBL" id="CP002364">
    <property type="protein sequence ID" value="ADW18408.1"/>
    <property type="molecule type" value="Genomic_DNA"/>
</dbReference>
<keyword evidence="1" id="KW-1133">Transmembrane helix</keyword>
<feature type="domain" description="DUF374" evidence="2">
    <location>
        <begin position="62"/>
        <end position="129"/>
    </location>
</feature>
<dbReference type="RefSeq" id="WP_015724946.1">
    <property type="nucleotide sequence ID" value="NC_014972.1"/>
</dbReference>
<gene>
    <name evidence="3" type="ordered locus">Despr_2264</name>
</gene>
<protein>
    <recommendedName>
        <fullName evidence="2">DUF374 domain-containing protein</fullName>
    </recommendedName>
</protein>
<keyword evidence="4" id="KW-1185">Reference proteome</keyword>
<proteinExistence type="predicted"/>
<dbReference type="Proteomes" id="UP000006365">
    <property type="component" value="Chromosome"/>
</dbReference>
<keyword evidence="1" id="KW-0472">Membrane</keyword>
<dbReference type="InterPro" id="IPR007172">
    <property type="entry name" value="DUF374"/>
</dbReference>
<evidence type="ECO:0000313" key="3">
    <source>
        <dbReference type="EMBL" id="ADW18408.1"/>
    </source>
</evidence>
<organism evidence="3 4">
    <name type="scientific">Desulfobulbus propionicus (strain ATCC 33891 / DSM 2032 / VKM B-1956 / 1pr3)</name>
    <dbReference type="NCBI Taxonomy" id="577650"/>
    <lineage>
        <taxon>Bacteria</taxon>
        <taxon>Pseudomonadati</taxon>
        <taxon>Thermodesulfobacteriota</taxon>
        <taxon>Desulfobulbia</taxon>
        <taxon>Desulfobulbales</taxon>
        <taxon>Desulfobulbaceae</taxon>
        <taxon>Desulfobulbus</taxon>
    </lineage>
</organism>
<feature type="transmembrane region" description="Helical" evidence="1">
    <location>
        <begin position="41"/>
        <end position="63"/>
    </location>
</feature>
<evidence type="ECO:0000313" key="4">
    <source>
        <dbReference type="Proteomes" id="UP000006365"/>
    </source>
</evidence>
<reference evidence="3 4" key="1">
    <citation type="journal article" date="2011" name="Stand. Genomic Sci.">
        <title>Complete genome sequence of Desulfobulbus propionicus type strain (1pr3).</title>
        <authorList>
            <person name="Pagani I."/>
            <person name="Lapidus A."/>
            <person name="Nolan M."/>
            <person name="Lucas S."/>
            <person name="Hammon N."/>
            <person name="Deshpande S."/>
            <person name="Cheng J.F."/>
            <person name="Chertkov O."/>
            <person name="Davenport K."/>
            <person name="Tapia R."/>
            <person name="Han C."/>
            <person name="Goodwin L."/>
            <person name="Pitluck S."/>
            <person name="Liolios K."/>
            <person name="Mavromatis K."/>
            <person name="Ivanova N."/>
            <person name="Mikhailova N."/>
            <person name="Pati A."/>
            <person name="Chen A."/>
            <person name="Palaniappan K."/>
            <person name="Land M."/>
            <person name="Hauser L."/>
            <person name="Chang Y.J."/>
            <person name="Jeffries C.D."/>
            <person name="Detter J.C."/>
            <person name="Brambilla E."/>
            <person name="Kannan K.P."/>
            <person name="Djao O.D."/>
            <person name="Rohde M."/>
            <person name="Pukall R."/>
            <person name="Spring S."/>
            <person name="Goker M."/>
            <person name="Sikorski J."/>
            <person name="Woyke T."/>
            <person name="Bristow J."/>
            <person name="Eisen J.A."/>
            <person name="Markowitz V."/>
            <person name="Hugenholtz P."/>
            <person name="Kyrpides N.C."/>
            <person name="Klenk H.P."/>
        </authorList>
    </citation>
    <scope>NUCLEOTIDE SEQUENCE [LARGE SCALE GENOMIC DNA]</scope>
    <source>
        <strain evidence="4">ATCC 33891 / DSM 2032 / 1pr3</strain>
    </source>
</reference>
<dbReference type="CDD" id="cd07983">
    <property type="entry name" value="LPLAT_DUF374-like"/>
    <property type="match status" value="1"/>
</dbReference>
<evidence type="ECO:0000259" key="2">
    <source>
        <dbReference type="Pfam" id="PF04028"/>
    </source>
</evidence>
<dbReference type="Pfam" id="PF04028">
    <property type="entry name" value="DUF374"/>
    <property type="match status" value="1"/>
</dbReference>
<keyword evidence="1" id="KW-0812">Transmembrane</keyword>
<sequence length="232" mass="26000">MADFWYRCSLVVAPPLVLGLLRLWCATCRVKVRDGATFRDYAARDTGIAAFWHYSFLYLFIYLRRYPSAIMVSASKDGEYIARLAQLMGHVAVRGSSNRGGVKALREMIDHLRHGKNSAIVADGSQGPARRAQAGVILMASKSGKPIFPLAWACNRFLRFKSWDRTLVPLPFATIVVRHGEPLTVPPAVTPEQIEWYRLELEQRLNRLYEAAWNEIGLPAHDADAQRSGTGA</sequence>
<dbReference type="AlphaFoldDB" id="A0A7U3YN25"/>
<name>A0A7U3YN25_DESPD</name>